<protein>
    <submittedName>
        <fullName evidence="3">DNA-binding transcriptional repressor PuuR</fullName>
    </submittedName>
</protein>
<reference evidence="3" key="1">
    <citation type="submission" date="2016-10" db="EMBL/GenBank/DDBJ databases">
        <title>Sequence of Gallionella enrichment culture.</title>
        <authorList>
            <person name="Poehlein A."/>
            <person name="Muehling M."/>
            <person name="Daniel R."/>
        </authorList>
    </citation>
    <scope>NUCLEOTIDE SEQUENCE</scope>
</reference>
<dbReference type="SUPFAM" id="SSF47413">
    <property type="entry name" value="lambda repressor-like DNA-binding domains"/>
    <property type="match status" value="1"/>
</dbReference>
<dbReference type="PROSITE" id="PS50943">
    <property type="entry name" value="HTH_CROC1"/>
    <property type="match status" value="1"/>
</dbReference>
<keyword evidence="1 3" id="KW-0238">DNA-binding</keyword>
<dbReference type="PANTHER" id="PTHR46797">
    <property type="entry name" value="HTH-TYPE TRANSCRIPTIONAL REGULATOR"/>
    <property type="match status" value="1"/>
</dbReference>
<dbReference type="PANTHER" id="PTHR46797:SF20">
    <property type="entry name" value="BLR4304 PROTEIN"/>
    <property type="match status" value="1"/>
</dbReference>
<evidence type="ECO:0000256" key="1">
    <source>
        <dbReference type="ARBA" id="ARBA00023125"/>
    </source>
</evidence>
<dbReference type="Pfam" id="PF01381">
    <property type="entry name" value="HTH_3"/>
    <property type="match status" value="1"/>
</dbReference>
<sequence length="201" mass="22637">MTDPLDANRSQILLGQRIRSLRSQLGWTLEQASQATSLARSTLSKIENGLVSPTYDALIKLANGLKIDISELFEASEKISGIGRRSITIKGSGQSHHTPFYDHILLCNSMSNKDMVPFKTKILARAFDDFDDWSRHTGEEFVYVLSGEVELFTEFYEPVRLGSGDAWYIDSRMGHRVISVSDENAEVLWVSTTHPRETVRV</sequence>
<dbReference type="SMART" id="SM00530">
    <property type="entry name" value="HTH_XRE"/>
    <property type="match status" value="1"/>
</dbReference>
<dbReference type="CDD" id="cd02209">
    <property type="entry name" value="cupin_XRE_C"/>
    <property type="match status" value="1"/>
</dbReference>
<dbReference type="GO" id="GO:0003700">
    <property type="term" value="F:DNA-binding transcription factor activity"/>
    <property type="evidence" value="ECO:0007669"/>
    <property type="project" value="TreeGrafter"/>
</dbReference>
<dbReference type="AlphaFoldDB" id="A0A1J5PLI3"/>
<dbReference type="InterPro" id="IPR010982">
    <property type="entry name" value="Lambda_DNA-bd_dom_sf"/>
</dbReference>
<organism evidence="3">
    <name type="scientific">mine drainage metagenome</name>
    <dbReference type="NCBI Taxonomy" id="410659"/>
    <lineage>
        <taxon>unclassified sequences</taxon>
        <taxon>metagenomes</taxon>
        <taxon>ecological metagenomes</taxon>
    </lineage>
</organism>
<comment type="caution">
    <text evidence="3">The sequence shown here is derived from an EMBL/GenBank/DDBJ whole genome shotgun (WGS) entry which is preliminary data.</text>
</comment>
<dbReference type="InterPro" id="IPR001387">
    <property type="entry name" value="Cro/C1-type_HTH"/>
</dbReference>
<dbReference type="Gene3D" id="2.60.120.10">
    <property type="entry name" value="Jelly Rolls"/>
    <property type="match status" value="1"/>
</dbReference>
<feature type="domain" description="HTH cro/C1-type" evidence="2">
    <location>
        <begin position="18"/>
        <end position="72"/>
    </location>
</feature>
<evidence type="ECO:0000313" key="3">
    <source>
        <dbReference type="EMBL" id="OIQ66147.1"/>
    </source>
</evidence>
<name>A0A1J5PLI3_9ZZZZ</name>
<gene>
    <name evidence="3" type="ORF">GALL_522890</name>
</gene>
<dbReference type="GO" id="GO:0005829">
    <property type="term" value="C:cytosol"/>
    <property type="evidence" value="ECO:0007669"/>
    <property type="project" value="TreeGrafter"/>
</dbReference>
<dbReference type="InterPro" id="IPR013096">
    <property type="entry name" value="Cupin_2"/>
</dbReference>
<proteinExistence type="predicted"/>
<dbReference type="GO" id="GO:0003677">
    <property type="term" value="F:DNA binding"/>
    <property type="evidence" value="ECO:0007669"/>
    <property type="project" value="UniProtKB-KW"/>
</dbReference>
<dbReference type="EMBL" id="MLJW01006804">
    <property type="protein sequence ID" value="OIQ66147.1"/>
    <property type="molecule type" value="Genomic_DNA"/>
</dbReference>
<dbReference type="Gene3D" id="1.10.260.40">
    <property type="entry name" value="lambda repressor-like DNA-binding domains"/>
    <property type="match status" value="1"/>
</dbReference>
<dbReference type="InterPro" id="IPR050807">
    <property type="entry name" value="TransReg_Diox_bact_type"/>
</dbReference>
<accession>A0A1J5PLI3</accession>
<evidence type="ECO:0000259" key="2">
    <source>
        <dbReference type="PROSITE" id="PS50943"/>
    </source>
</evidence>
<dbReference type="Pfam" id="PF07883">
    <property type="entry name" value="Cupin_2"/>
    <property type="match status" value="1"/>
</dbReference>
<dbReference type="InterPro" id="IPR011051">
    <property type="entry name" value="RmlC_Cupin_sf"/>
</dbReference>
<dbReference type="InterPro" id="IPR014710">
    <property type="entry name" value="RmlC-like_jellyroll"/>
</dbReference>
<dbReference type="SUPFAM" id="SSF51182">
    <property type="entry name" value="RmlC-like cupins"/>
    <property type="match status" value="1"/>
</dbReference>
<dbReference type="CDD" id="cd00093">
    <property type="entry name" value="HTH_XRE"/>
    <property type="match status" value="1"/>
</dbReference>